<dbReference type="InterPro" id="IPR002397">
    <property type="entry name" value="Cyt_P450_B"/>
</dbReference>
<dbReference type="InterPro" id="IPR036396">
    <property type="entry name" value="Cyt_P450_sf"/>
</dbReference>
<dbReference type="EMBL" id="LT607750">
    <property type="protein sequence ID" value="SCG46828.1"/>
    <property type="molecule type" value="Genomic_DNA"/>
</dbReference>
<keyword evidence="5 10" id="KW-0560">Oxidoreductase</keyword>
<dbReference type="FunFam" id="1.10.630.10:FF:000018">
    <property type="entry name" value="Cytochrome P450 monooxygenase"/>
    <property type="match status" value="1"/>
</dbReference>
<dbReference type="PANTHER" id="PTHR46696:SF1">
    <property type="entry name" value="CYTOCHROME P450 YJIB-RELATED"/>
    <property type="match status" value="1"/>
</dbReference>
<evidence type="ECO:0000256" key="10">
    <source>
        <dbReference type="RuleBase" id="RU000461"/>
    </source>
</evidence>
<dbReference type="GO" id="GO:0004497">
    <property type="term" value="F:monooxygenase activity"/>
    <property type="evidence" value="ECO:0007669"/>
    <property type="project" value="UniProtKB-KW"/>
</dbReference>
<dbReference type="SUPFAM" id="SSF48264">
    <property type="entry name" value="Cytochrome P450"/>
    <property type="match status" value="1"/>
</dbReference>
<evidence type="ECO:0000256" key="6">
    <source>
        <dbReference type="ARBA" id="ARBA00023004"/>
    </source>
</evidence>
<evidence type="ECO:0000256" key="3">
    <source>
        <dbReference type="ARBA" id="ARBA00022723"/>
    </source>
</evidence>
<dbReference type="GO" id="GO:0020037">
    <property type="term" value="F:heme binding"/>
    <property type="evidence" value="ECO:0007669"/>
    <property type="project" value="InterPro"/>
</dbReference>
<dbReference type="RefSeq" id="WP_088993406.1">
    <property type="nucleotide sequence ID" value="NZ_LT607750.1"/>
</dbReference>
<evidence type="ECO:0008006" key="13">
    <source>
        <dbReference type="Google" id="ProtNLM"/>
    </source>
</evidence>
<comment type="pathway">
    <text evidence="9">Antibiotic biosynthesis; mycinamicin biosynthesis.</text>
</comment>
<evidence type="ECO:0000256" key="4">
    <source>
        <dbReference type="ARBA" id="ARBA00022857"/>
    </source>
</evidence>
<dbReference type="AlphaFoldDB" id="A0A1C5HLI0"/>
<organism evidence="11 12">
    <name type="scientific">Micromonospora echinaurantiaca</name>
    <dbReference type="NCBI Taxonomy" id="47857"/>
    <lineage>
        <taxon>Bacteria</taxon>
        <taxon>Bacillati</taxon>
        <taxon>Actinomycetota</taxon>
        <taxon>Actinomycetes</taxon>
        <taxon>Micromonosporales</taxon>
        <taxon>Micromonosporaceae</taxon>
        <taxon>Micromonospora</taxon>
    </lineage>
</organism>
<dbReference type="PROSITE" id="PS00086">
    <property type="entry name" value="CYTOCHROME_P450"/>
    <property type="match status" value="1"/>
</dbReference>
<evidence type="ECO:0000256" key="1">
    <source>
        <dbReference type="ARBA" id="ARBA00010617"/>
    </source>
</evidence>
<keyword evidence="12" id="KW-1185">Reference proteome</keyword>
<evidence type="ECO:0000256" key="7">
    <source>
        <dbReference type="ARBA" id="ARBA00023033"/>
    </source>
</evidence>
<evidence type="ECO:0000256" key="8">
    <source>
        <dbReference type="ARBA" id="ARBA00023194"/>
    </source>
</evidence>
<protein>
    <recommendedName>
        <fullName evidence="13">Cytochrome P450</fullName>
    </recommendedName>
</protein>
<reference evidence="11 12" key="1">
    <citation type="submission" date="2016-06" db="EMBL/GenBank/DDBJ databases">
        <authorList>
            <person name="Kjaerup R.B."/>
            <person name="Dalgaard T.S."/>
            <person name="Juul-Madsen H.R."/>
        </authorList>
    </citation>
    <scope>NUCLEOTIDE SEQUENCE [LARGE SCALE GENOMIC DNA]</scope>
    <source>
        <strain evidence="11 12">DSM 43904</strain>
    </source>
</reference>
<accession>A0A1C5HLI0</accession>
<keyword evidence="8" id="KW-0045">Antibiotic biosynthesis</keyword>
<evidence type="ECO:0000313" key="12">
    <source>
        <dbReference type="Proteomes" id="UP000198217"/>
    </source>
</evidence>
<dbReference type="CDD" id="cd20625">
    <property type="entry name" value="CYP164-like"/>
    <property type="match status" value="1"/>
</dbReference>
<dbReference type="GO" id="GO:0016705">
    <property type="term" value="F:oxidoreductase activity, acting on paired donors, with incorporation or reduction of molecular oxygen"/>
    <property type="evidence" value="ECO:0007669"/>
    <property type="project" value="InterPro"/>
</dbReference>
<evidence type="ECO:0000313" key="11">
    <source>
        <dbReference type="EMBL" id="SCG46828.1"/>
    </source>
</evidence>
<dbReference type="PRINTS" id="PR00359">
    <property type="entry name" value="BP450"/>
</dbReference>
<keyword evidence="2 10" id="KW-0349">Heme</keyword>
<evidence type="ECO:0000256" key="2">
    <source>
        <dbReference type="ARBA" id="ARBA00022617"/>
    </source>
</evidence>
<dbReference type="Proteomes" id="UP000198217">
    <property type="component" value="Chromosome I"/>
</dbReference>
<dbReference type="InterPro" id="IPR017972">
    <property type="entry name" value="Cyt_P450_CS"/>
</dbReference>
<name>A0A1C5HLI0_9ACTN</name>
<keyword evidence="4" id="KW-0521">NADP</keyword>
<keyword evidence="3 10" id="KW-0479">Metal-binding</keyword>
<dbReference type="GO" id="GO:0005506">
    <property type="term" value="F:iron ion binding"/>
    <property type="evidence" value="ECO:0007669"/>
    <property type="project" value="InterPro"/>
</dbReference>
<proteinExistence type="inferred from homology"/>
<sequence>MPGGERVAERVTFDRSDPAFLHDPYPTWTRLRDADPLHLTAGGTYLVTRYADVTALLRDRRCGRSVPPRLVRRVAGTGPTLTSFLASVLNLEGERHGRIRRLMLTPFTPRPVAGQRERIGALVDGLLDRAGDRFDLIEAVAADLPILLVSDVLGLPHTDAAELKRGIAALIDASAVFPPPEALARSDEANAFFADYFARMVRRPAADGLLAGMAAAWRAGRITAEELSANATLLLFAGNETTTNSIGNGVLALLSRPELLDRLRRTPELVPTVVDELLRYDSPVQTTIRWTEAPIDLPSGRLPARRFVEVSLAAANRDPRAFDRADEVVPDRQPNPHLAFGHGMHLCLGLHLARLAGELVLRRLLARYATVELDGEPVRAASLWNRGLHRLPLRVS</sequence>
<keyword evidence="6 10" id="KW-0408">Iron</keyword>
<gene>
    <name evidence="11" type="ORF">GA0070609_1837</name>
</gene>
<evidence type="ECO:0000256" key="5">
    <source>
        <dbReference type="ARBA" id="ARBA00023002"/>
    </source>
</evidence>
<dbReference type="PANTHER" id="PTHR46696">
    <property type="entry name" value="P450, PUTATIVE (EUROFUNG)-RELATED"/>
    <property type="match status" value="1"/>
</dbReference>
<dbReference type="GO" id="GO:0017000">
    <property type="term" value="P:antibiotic biosynthetic process"/>
    <property type="evidence" value="ECO:0007669"/>
    <property type="project" value="UniProtKB-KW"/>
</dbReference>
<dbReference type="Pfam" id="PF00067">
    <property type="entry name" value="p450"/>
    <property type="match status" value="1"/>
</dbReference>
<dbReference type="Gene3D" id="1.10.630.10">
    <property type="entry name" value="Cytochrome P450"/>
    <property type="match status" value="1"/>
</dbReference>
<dbReference type="InterPro" id="IPR001128">
    <property type="entry name" value="Cyt_P450"/>
</dbReference>
<comment type="similarity">
    <text evidence="1 10">Belongs to the cytochrome P450 family.</text>
</comment>
<keyword evidence="7 10" id="KW-0503">Monooxygenase</keyword>
<evidence type="ECO:0000256" key="9">
    <source>
        <dbReference type="ARBA" id="ARBA00060683"/>
    </source>
</evidence>